<dbReference type="EMBL" id="JADGJH010000590">
    <property type="protein sequence ID" value="KAJ3125793.1"/>
    <property type="molecule type" value="Genomic_DNA"/>
</dbReference>
<feature type="compositionally biased region" description="Basic and acidic residues" evidence="1">
    <location>
        <begin position="169"/>
        <end position="193"/>
    </location>
</feature>
<keyword evidence="2" id="KW-1133">Transmembrane helix</keyword>
<feature type="compositionally biased region" description="Polar residues" evidence="1">
    <location>
        <begin position="159"/>
        <end position="168"/>
    </location>
</feature>
<name>A0AAD5T2C8_9FUNG</name>
<feature type="region of interest" description="Disordered" evidence="1">
    <location>
        <begin position="224"/>
        <end position="254"/>
    </location>
</feature>
<protein>
    <submittedName>
        <fullName evidence="3">Uncharacterized protein</fullName>
    </submittedName>
</protein>
<feature type="region of interest" description="Disordered" evidence="1">
    <location>
        <begin position="159"/>
        <end position="193"/>
    </location>
</feature>
<dbReference type="AlphaFoldDB" id="A0AAD5T2C8"/>
<comment type="caution">
    <text evidence="3">The sequence shown here is derived from an EMBL/GenBank/DDBJ whole genome shotgun (WGS) entry which is preliminary data.</text>
</comment>
<accession>A0AAD5T2C8</accession>
<organism evidence="3 4">
    <name type="scientific">Physocladia obscura</name>
    <dbReference type="NCBI Taxonomy" id="109957"/>
    <lineage>
        <taxon>Eukaryota</taxon>
        <taxon>Fungi</taxon>
        <taxon>Fungi incertae sedis</taxon>
        <taxon>Chytridiomycota</taxon>
        <taxon>Chytridiomycota incertae sedis</taxon>
        <taxon>Chytridiomycetes</taxon>
        <taxon>Chytridiales</taxon>
        <taxon>Chytriomycetaceae</taxon>
        <taxon>Physocladia</taxon>
    </lineage>
</organism>
<evidence type="ECO:0000256" key="1">
    <source>
        <dbReference type="SAM" id="MobiDB-lite"/>
    </source>
</evidence>
<keyword evidence="2" id="KW-0812">Transmembrane</keyword>
<dbReference type="Proteomes" id="UP001211907">
    <property type="component" value="Unassembled WGS sequence"/>
</dbReference>
<evidence type="ECO:0000313" key="3">
    <source>
        <dbReference type="EMBL" id="KAJ3125793.1"/>
    </source>
</evidence>
<feature type="transmembrane region" description="Helical" evidence="2">
    <location>
        <begin position="427"/>
        <end position="452"/>
    </location>
</feature>
<keyword evidence="2" id="KW-0472">Membrane</keyword>
<evidence type="ECO:0000313" key="4">
    <source>
        <dbReference type="Proteomes" id="UP001211907"/>
    </source>
</evidence>
<keyword evidence="4" id="KW-1185">Reference proteome</keyword>
<evidence type="ECO:0000256" key="2">
    <source>
        <dbReference type="SAM" id="Phobius"/>
    </source>
</evidence>
<sequence length="473" mass="51579">MSSSRDAAFNTLEKFVRLAQQEVKEDLNETNHKISSSAFESIDTASHENDIHRSSSSQFDYYSTSNFSLSPGTESQRLSSTSEQYLVEVRNHNLTPPSSIAPSHSSYVDASDRVPELLDGFTQSNGLLDGGLSFNEIHGSLASRRTSVSIGTRIKKALSTRSRQSSSENFKRIIDSETVSPDRKTGGSLPRRNEQKRPVFWNLDGPEVDINSLRRRIVPAPSYITTPEPSIHERQFNDPPSFSDKHRSTVASSNSTAPALERRWYLSSSPLPTLSTLKFPEVNIQQYSPEKSVSKLPTGSLTDSESRANRSGFFQTFSVGAPVSPTSTSRGVILPNRRGARRIGGTVGTMAQRRRSSSLGRHNIYQEAAVELARIEKAKNAATAIAAAVAATTAATPVDDGDDYEVQSILAGIDGNIDVGSTNNGSMLSMGFVIFIVVFCMSLLFGSLVLLIKVNRILLQLETAALQQKLNTG</sequence>
<gene>
    <name evidence="3" type="ORF">HK100_010594</name>
</gene>
<proteinExistence type="predicted"/>
<reference evidence="3" key="1">
    <citation type="submission" date="2020-05" db="EMBL/GenBank/DDBJ databases">
        <title>Phylogenomic resolution of chytrid fungi.</title>
        <authorList>
            <person name="Stajich J.E."/>
            <person name="Amses K."/>
            <person name="Simmons R."/>
            <person name="Seto K."/>
            <person name="Myers J."/>
            <person name="Bonds A."/>
            <person name="Quandt C.A."/>
            <person name="Barry K."/>
            <person name="Liu P."/>
            <person name="Grigoriev I."/>
            <person name="Longcore J.E."/>
            <person name="James T.Y."/>
        </authorList>
    </citation>
    <scope>NUCLEOTIDE SEQUENCE</scope>
    <source>
        <strain evidence="3">JEL0513</strain>
    </source>
</reference>